<accession>A0ABQ8RUX5</accession>
<keyword evidence="3" id="KW-1185">Reference proteome</keyword>
<proteinExistence type="predicted"/>
<dbReference type="Pfam" id="PF13843">
    <property type="entry name" value="DDE_Tnp_1_7"/>
    <property type="match status" value="1"/>
</dbReference>
<gene>
    <name evidence="2" type="ORF">ANN_28101</name>
</gene>
<sequence length="115" mass="13079">MPSKPDKYGMKVWWACDSKTFYPLNGLPYTGKENCVRVHSGVDRRVVETLSYQRTNRNVTCDNYFTDKELAENLLSNGLTLVGTVQKKYVYSSLLSFSQTKDGQSVHPSSDLQNM</sequence>
<evidence type="ECO:0000313" key="3">
    <source>
        <dbReference type="Proteomes" id="UP001148838"/>
    </source>
</evidence>
<dbReference type="InterPro" id="IPR029526">
    <property type="entry name" value="PGBD"/>
</dbReference>
<dbReference type="Proteomes" id="UP001148838">
    <property type="component" value="Unassembled WGS sequence"/>
</dbReference>
<dbReference type="PANTHER" id="PTHR46599">
    <property type="entry name" value="PIGGYBAC TRANSPOSABLE ELEMENT-DERIVED PROTEIN 4"/>
    <property type="match status" value="1"/>
</dbReference>
<protein>
    <recommendedName>
        <fullName evidence="1">PiggyBac transposable element-derived protein domain-containing protein</fullName>
    </recommendedName>
</protein>
<evidence type="ECO:0000313" key="2">
    <source>
        <dbReference type="EMBL" id="KAJ4425485.1"/>
    </source>
</evidence>
<dbReference type="PANTHER" id="PTHR46599:SF6">
    <property type="entry name" value="DUAL SPECIFICITY PHOSPHATASE 26"/>
    <property type="match status" value="1"/>
</dbReference>
<name>A0ABQ8RUX5_PERAM</name>
<dbReference type="EMBL" id="JAJSOF020000043">
    <property type="protein sequence ID" value="KAJ4425485.1"/>
    <property type="molecule type" value="Genomic_DNA"/>
</dbReference>
<feature type="domain" description="PiggyBac transposable element-derived protein" evidence="1">
    <location>
        <begin position="1"/>
        <end position="89"/>
    </location>
</feature>
<reference evidence="2 3" key="1">
    <citation type="journal article" date="2022" name="Allergy">
        <title>Genome assembly and annotation of Periplaneta americana reveal a comprehensive cockroach allergen profile.</title>
        <authorList>
            <person name="Wang L."/>
            <person name="Xiong Q."/>
            <person name="Saelim N."/>
            <person name="Wang L."/>
            <person name="Nong W."/>
            <person name="Wan A.T."/>
            <person name="Shi M."/>
            <person name="Liu X."/>
            <person name="Cao Q."/>
            <person name="Hui J.H.L."/>
            <person name="Sookrung N."/>
            <person name="Leung T.F."/>
            <person name="Tungtrongchitr A."/>
            <person name="Tsui S.K.W."/>
        </authorList>
    </citation>
    <scope>NUCLEOTIDE SEQUENCE [LARGE SCALE GENOMIC DNA]</scope>
    <source>
        <strain evidence="2">PWHHKU_190912</strain>
    </source>
</reference>
<organism evidence="2 3">
    <name type="scientific">Periplaneta americana</name>
    <name type="common">American cockroach</name>
    <name type="synonym">Blatta americana</name>
    <dbReference type="NCBI Taxonomy" id="6978"/>
    <lineage>
        <taxon>Eukaryota</taxon>
        <taxon>Metazoa</taxon>
        <taxon>Ecdysozoa</taxon>
        <taxon>Arthropoda</taxon>
        <taxon>Hexapoda</taxon>
        <taxon>Insecta</taxon>
        <taxon>Pterygota</taxon>
        <taxon>Neoptera</taxon>
        <taxon>Polyneoptera</taxon>
        <taxon>Dictyoptera</taxon>
        <taxon>Blattodea</taxon>
        <taxon>Blattoidea</taxon>
        <taxon>Blattidae</taxon>
        <taxon>Blattinae</taxon>
        <taxon>Periplaneta</taxon>
    </lineage>
</organism>
<evidence type="ECO:0000259" key="1">
    <source>
        <dbReference type="Pfam" id="PF13843"/>
    </source>
</evidence>
<comment type="caution">
    <text evidence="2">The sequence shown here is derived from an EMBL/GenBank/DDBJ whole genome shotgun (WGS) entry which is preliminary data.</text>
</comment>